<feature type="domain" description="J" evidence="3">
    <location>
        <begin position="3"/>
        <end position="74"/>
    </location>
</feature>
<evidence type="ECO:0000313" key="4">
    <source>
        <dbReference type="EMBL" id="HIS46808.1"/>
    </source>
</evidence>
<dbReference type="PROSITE" id="PS50076">
    <property type="entry name" value="DNAJ_2"/>
    <property type="match status" value="1"/>
</dbReference>
<sequence>MTDPYSVLGVSPNASDEEIKKAYRNLSRKYHPDSYNDNPLADLAEEKFKEVQDAYKQIMDERSHGGGGSYSGSGSSGYGGSGYNGGYSGSGNSNVELTAAGNFINNGRYRDALNVLSGIRNRDARWYYYSAVANAGIGNNVQAMNDANQAVNMDPGNPEYRNFLNQMQWRTNRYQGAGQNYGGRPPYSTGNCCCDLWIADTCCECMGGDLCSCM</sequence>
<proteinExistence type="predicted"/>
<dbReference type="AlphaFoldDB" id="A0A9D1F357"/>
<evidence type="ECO:0000259" key="3">
    <source>
        <dbReference type="PROSITE" id="PS50076"/>
    </source>
</evidence>
<organism evidence="4 5">
    <name type="scientific">Candidatus Scybalocola faecigallinarum</name>
    <dbReference type="NCBI Taxonomy" id="2840941"/>
    <lineage>
        <taxon>Bacteria</taxon>
        <taxon>Bacillati</taxon>
        <taxon>Bacillota</taxon>
        <taxon>Clostridia</taxon>
        <taxon>Lachnospirales</taxon>
        <taxon>Lachnospiraceae</taxon>
        <taxon>Lachnospiraceae incertae sedis</taxon>
        <taxon>Candidatus Scybalocola (ex Gilroy et al. 2021)</taxon>
    </lineage>
</organism>
<dbReference type="PANTHER" id="PTHR43096:SF52">
    <property type="entry name" value="DNAJ HOMOLOG 1, MITOCHONDRIAL-RELATED"/>
    <property type="match status" value="1"/>
</dbReference>
<dbReference type="GO" id="GO:0051082">
    <property type="term" value="F:unfolded protein binding"/>
    <property type="evidence" value="ECO:0007669"/>
    <property type="project" value="TreeGrafter"/>
</dbReference>
<dbReference type="EMBL" id="DVIT01000016">
    <property type="protein sequence ID" value="HIS46808.1"/>
    <property type="molecule type" value="Genomic_DNA"/>
</dbReference>
<evidence type="ECO:0000256" key="1">
    <source>
        <dbReference type="ARBA" id="ARBA00022705"/>
    </source>
</evidence>
<accession>A0A9D1F357</accession>
<dbReference type="SUPFAM" id="SSF46565">
    <property type="entry name" value="Chaperone J-domain"/>
    <property type="match status" value="1"/>
</dbReference>
<dbReference type="Gene3D" id="1.10.287.110">
    <property type="entry name" value="DnaJ domain"/>
    <property type="match status" value="1"/>
</dbReference>
<keyword evidence="2" id="KW-0143">Chaperone</keyword>
<evidence type="ECO:0000313" key="5">
    <source>
        <dbReference type="Proteomes" id="UP000823927"/>
    </source>
</evidence>
<reference evidence="4" key="1">
    <citation type="submission" date="2020-10" db="EMBL/GenBank/DDBJ databases">
        <authorList>
            <person name="Gilroy R."/>
        </authorList>
    </citation>
    <scope>NUCLEOTIDE SEQUENCE</scope>
    <source>
        <strain evidence="4">CHK178-757</strain>
    </source>
</reference>
<dbReference type="InterPro" id="IPR036869">
    <property type="entry name" value="J_dom_sf"/>
</dbReference>
<dbReference type="SUPFAM" id="SSF48452">
    <property type="entry name" value="TPR-like"/>
    <property type="match status" value="1"/>
</dbReference>
<dbReference type="GO" id="GO:0005737">
    <property type="term" value="C:cytoplasm"/>
    <property type="evidence" value="ECO:0007669"/>
    <property type="project" value="TreeGrafter"/>
</dbReference>
<dbReference type="Pfam" id="PF00226">
    <property type="entry name" value="DnaJ"/>
    <property type="match status" value="1"/>
</dbReference>
<dbReference type="Proteomes" id="UP000823927">
    <property type="component" value="Unassembled WGS sequence"/>
</dbReference>
<dbReference type="InterPro" id="IPR001623">
    <property type="entry name" value="DnaJ_domain"/>
</dbReference>
<dbReference type="InterPro" id="IPR011990">
    <property type="entry name" value="TPR-like_helical_dom_sf"/>
</dbReference>
<reference evidence="4" key="2">
    <citation type="journal article" date="2021" name="PeerJ">
        <title>Extensive microbial diversity within the chicken gut microbiome revealed by metagenomics and culture.</title>
        <authorList>
            <person name="Gilroy R."/>
            <person name="Ravi A."/>
            <person name="Getino M."/>
            <person name="Pursley I."/>
            <person name="Horton D.L."/>
            <person name="Alikhan N.F."/>
            <person name="Baker D."/>
            <person name="Gharbi K."/>
            <person name="Hall N."/>
            <person name="Watson M."/>
            <person name="Adriaenssens E.M."/>
            <person name="Foster-Nyarko E."/>
            <person name="Jarju S."/>
            <person name="Secka A."/>
            <person name="Antonio M."/>
            <person name="Oren A."/>
            <person name="Chaudhuri R.R."/>
            <person name="La Ragione R."/>
            <person name="Hildebrand F."/>
            <person name="Pallen M.J."/>
        </authorList>
    </citation>
    <scope>NUCLEOTIDE SEQUENCE</scope>
    <source>
        <strain evidence="4">CHK178-757</strain>
    </source>
</reference>
<keyword evidence="1" id="KW-0235">DNA replication</keyword>
<dbReference type="GO" id="GO:0006260">
    <property type="term" value="P:DNA replication"/>
    <property type="evidence" value="ECO:0007669"/>
    <property type="project" value="UniProtKB-KW"/>
</dbReference>
<name>A0A9D1F357_9FIRM</name>
<comment type="caution">
    <text evidence="4">The sequence shown here is derived from an EMBL/GenBank/DDBJ whole genome shotgun (WGS) entry which is preliminary data.</text>
</comment>
<protein>
    <submittedName>
        <fullName evidence="4">J domain-containing protein</fullName>
    </submittedName>
</protein>
<dbReference type="Gene3D" id="1.25.40.10">
    <property type="entry name" value="Tetratricopeptide repeat domain"/>
    <property type="match status" value="1"/>
</dbReference>
<gene>
    <name evidence="4" type="ORF">IAB46_04445</name>
</gene>
<dbReference type="PANTHER" id="PTHR43096">
    <property type="entry name" value="DNAJ HOMOLOG 1, MITOCHONDRIAL-RELATED"/>
    <property type="match status" value="1"/>
</dbReference>
<dbReference type="SMART" id="SM00271">
    <property type="entry name" value="DnaJ"/>
    <property type="match status" value="1"/>
</dbReference>
<dbReference type="PRINTS" id="PR00625">
    <property type="entry name" value="JDOMAIN"/>
</dbReference>
<evidence type="ECO:0000256" key="2">
    <source>
        <dbReference type="ARBA" id="ARBA00023186"/>
    </source>
</evidence>
<dbReference type="GO" id="GO:0042026">
    <property type="term" value="P:protein refolding"/>
    <property type="evidence" value="ECO:0007669"/>
    <property type="project" value="TreeGrafter"/>
</dbReference>
<dbReference type="CDD" id="cd06257">
    <property type="entry name" value="DnaJ"/>
    <property type="match status" value="1"/>
</dbReference>